<dbReference type="VEuPathDB" id="FungiDB:CPAG_09792"/>
<dbReference type="OrthoDB" id="2119228at2759"/>
<name>A0A0J6FWB3_COCPO</name>
<dbReference type="EMBL" id="DS268114">
    <property type="protein sequence ID" value="KMM73504.1"/>
    <property type="molecule type" value="Genomic_DNA"/>
</dbReference>
<organism evidence="1 2">
    <name type="scientific">Coccidioides posadasii RMSCC 3488</name>
    <dbReference type="NCBI Taxonomy" id="454284"/>
    <lineage>
        <taxon>Eukaryota</taxon>
        <taxon>Fungi</taxon>
        <taxon>Dikarya</taxon>
        <taxon>Ascomycota</taxon>
        <taxon>Pezizomycotina</taxon>
        <taxon>Eurotiomycetes</taxon>
        <taxon>Eurotiomycetidae</taxon>
        <taxon>Onygenales</taxon>
        <taxon>Onygenaceae</taxon>
        <taxon>Coccidioides</taxon>
    </lineage>
</organism>
<evidence type="ECO:0000313" key="1">
    <source>
        <dbReference type="EMBL" id="KMM73504.1"/>
    </source>
</evidence>
<gene>
    <name evidence="1" type="ORF">CPAG_09792</name>
</gene>
<sequence>MAKDLSKAIGIATGSEKADAWVECQEGGKRTIEEMLSRCYVGGRTCFSDPRLGDFSITFTKRNSTEGEGLTDPIIQLASFQNWREIPVSALALDMGAPPSAANVVL</sequence>
<proteinExistence type="predicted"/>
<dbReference type="AlphaFoldDB" id="A0A0J6FWB3"/>
<protein>
    <submittedName>
        <fullName evidence="1">Uncharacterized protein</fullName>
    </submittedName>
</protein>
<dbReference type="Proteomes" id="UP000054567">
    <property type="component" value="Unassembled WGS sequence"/>
</dbReference>
<reference evidence="2" key="3">
    <citation type="journal article" date="2010" name="Genome Res.">
        <title>Population genomic sequencing of Coccidioides fungi reveals recent hybridization and transposon control.</title>
        <authorList>
            <person name="Neafsey D.E."/>
            <person name="Barker B.M."/>
            <person name="Sharpton T.J."/>
            <person name="Stajich J.E."/>
            <person name="Park D.J."/>
            <person name="Whiston E."/>
            <person name="Hung C.-Y."/>
            <person name="McMahan C."/>
            <person name="White J."/>
            <person name="Sykes S."/>
            <person name="Heiman D."/>
            <person name="Young S."/>
            <person name="Zeng Q."/>
            <person name="Abouelleil A."/>
            <person name="Aftuck L."/>
            <person name="Bessette D."/>
            <person name="Brown A."/>
            <person name="FitzGerald M."/>
            <person name="Lui A."/>
            <person name="Macdonald J.P."/>
            <person name="Priest M."/>
            <person name="Orbach M.J."/>
            <person name="Galgiani J.N."/>
            <person name="Kirkland T.N."/>
            <person name="Cole G.T."/>
            <person name="Birren B.W."/>
            <person name="Henn M.R."/>
            <person name="Taylor J.W."/>
            <person name="Rounsley S.D."/>
        </authorList>
    </citation>
    <scope>NUCLEOTIDE SEQUENCE [LARGE SCALE GENOMIC DNA]</scope>
    <source>
        <strain evidence="2">RMSCC 3488</strain>
    </source>
</reference>
<reference evidence="1 2" key="1">
    <citation type="submission" date="2007-06" db="EMBL/GenBank/DDBJ databases">
        <title>The Genome Sequence of Coccidioides posadasii RMSCC_3488.</title>
        <authorList>
            <consortium name="Coccidioides Genome Resources Consortium"/>
            <consortium name="The Broad Institute Genome Sequencing Platform"/>
            <person name="Henn M.R."/>
            <person name="Sykes S."/>
            <person name="Young S."/>
            <person name="Jaffe D."/>
            <person name="Berlin A."/>
            <person name="Alvarez P."/>
            <person name="Butler J."/>
            <person name="Gnerre S."/>
            <person name="Grabherr M."/>
            <person name="Mauceli E."/>
            <person name="Brockman W."/>
            <person name="Kodira C."/>
            <person name="Alvarado L."/>
            <person name="Zeng Q."/>
            <person name="Crawford M."/>
            <person name="Antoine C."/>
            <person name="Devon K."/>
            <person name="Galgiani J."/>
            <person name="Orsborn K."/>
            <person name="Lewis M.L."/>
            <person name="Nusbaum C."/>
            <person name="Galagan J."/>
            <person name="Birren B."/>
        </authorList>
    </citation>
    <scope>NUCLEOTIDE SEQUENCE [LARGE SCALE GENOMIC DNA]</scope>
    <source>
        <strain evidence="1 2">RMSCC 3488</strain>
    </source>
</reference>
<evidence type="ECO:0000313" key="2">
    <source>
        <dbReference type="Proteomes" id="UP000054567"/>
    </source>
</evidence>
<reference evidence="2" key="2">
    <citation type="journal article" date="2009" name="Genome Res.">
        <title>Comparative genomic analyses of the human fungal pathogens Coccidioides and their relatives.</title>
        <authorList>
            <person name="Sharpton T.J."/>
            <person name="Stajich J.E."/>
            <person name="Rounsley S.D."/>
            <person name="Gardner M.J."/>
            <person name="Wortman J.R."/>
            <person name="Jordar V.S."/>
            <person name="Maiti R."/>
            <person name="Kodira C.D."/>
            <person name="Neafsey D.E."/>
            <person name="Zeng Q."/>
            <person name="Hung C.-Y."/>
            <person name="McMahan C."/>
            <person name="Muszewska A."/>
            <person name="Grynberg M."/>
            <person name="Mandel M.A."/>
            <person name="Kellner E.M."/>
            <person name="Barker B.M."/>
            <person name="Galgiani J.N."/>
            <person name="Orbach M.J."/>
            <person name="Kirkland T.N."/>
            <person name="Cole G.T."/>
            <person name="Henn M.R."/>
            <person name="Birren B.W."/>
            <person name="Taylor J.W."/>
        </authorList>
    </citation>
    <scope>NUCLEOTIDE SEQUENCE [LARGE SCALE GENOMIC DNA]</scope>
    <source>
        <strain evidence="2">RMSCC 3488</strain>
    </source>
</reference>
<accession>A0A0J6FWB3</accession>